<dbReference type="AlphaFoldDB" id="X1LEH8"/>
<gene>
    <name evidence="2" type="ORF">S06H3_00338</name>
</gene>
<feature type="compositionally biased region" description="Basic and acidic residues" evidence="1">
    <location>
        <begin position="37"/>
        <end position="66"/>
    </location>
</feature>
<reference evidence="2" key="1">
    <citation type="journal article" date="2014" name="Front. Microbiol.">
        <title>High frequency of phylogenetically diverse reductive dehalogenase-homologous genes in deep subseafloor sedimentary metagenomes.</title>
        <authorList>
            <person name="Kawai M."/>
            <person name="Futagami T."/>
            <person name="Toyoda A."/>
            <person name="Takaki Y."/>
            <person name="Nishi S."/>
            <person name="Hori S."/>
            <person name="Arai W."/>
            <person name="Tsubouchi T."/>
            <person name="Morono Y."/>
            <person name="Uchiyama I."/>
            <person name="Ito T."/>
            <person name="Fujiyama A."/>
            <person name="Inagaki F."/>
            <person name="Takami H."/>
        </authorList>
    </citation>
    <scope>NUCLEOTIDE SEQUENCE</scope>
    <source>
        <strain evidence="2">Expedition CK06-06</strain>
    </source>
</reference>
<name>X1LEH8_9ZZZZ</name>
<comment type="caution">
    <text evidence="2">The sequence shown here is derived from an EMBL/GenBank/DDBJ whole genome shotgun (WGS) entry which is preliminary data.</text>
</comment>
<protein>
    <submittedName>
        <fullName evidence="2">Uncharacterized protein</fullName>
    </submittedName>
</protein>
<sequence length="66" mass="7670">MRRTPRFRQAKDVVESFNPEPIPSVEPDDPSMKNSKQTKESQESKEGLDTRHKDQGENNPEKDLIF</sequence>
<accession>X1LEH8</accession>
<proteinExistence type="predicted"/>
<organism evidence="2">
    <name type="scientific">marine sediment metagenome</name>
    <dbReference type="NCBI Taxonomy" id="412755"/>
    <lineage>
        <taxon>unclassified sequences</taxon>
        <taxon>metagenomes</taxon>
        <taxon>ecological metagenomes</taxon>
    </lineage>
</organism>
<evidence type="ECO:0000256" key="1">
    <source>
        <dbReference type="SAM" id="MobiDB-lite"/>
    </source>
</evidence>
<evidence type="ECO:0000313" key="2">
    <source>
        <dbReference type="EMBL" id="GAH92523.1"/>
    </source>
</evidence>
<feature type="region of interest" description="Disordered" evidence="1">
    <location>
        <begin position="1"/>
        <end position="66"/>
    </location>
</feature>
<dbReference type="EMBL" id="BARV01000057">
    <property type="protein sequence ID" value="GAH92523.1"/>
    <property type="molecule type" value="Genomic_DNA"/>
</dbReference>